<dbReference type="AlphaFoldDB" id="A0A508SW32"/>
<sequence>MFYRFKCPLLTQLKEKSLAGVLVGLVVLAMTGWIYLLSTMFLKFALWFFS</sequence>
<keyword evidence="1" id="KW-1133">Transmembrane helix</keyword>
<feature type="transmembrane region" description="Helical" evidence="1">
    <location>
        <begin position="21"/>
        <end position="49"/>
    </location>
</feature>
<proteinExistence type="predicted"/>
<gene>
    <name evidence="2" type="ORF">CI1B_08510</name>
</gene>
<evidence type="ECO:0000313" key="2">
    <source>
        <dbReference type="EMBL" id="VIO65744.1"/>
    </source>
</evidence>
<keyword evidence="1" id="KW-0812">Transmembrane</keyword>
<evidence type="ECO:0000256" key="1">
    <source>
        <dbReference type="SAM" id="Phobius"/>
    </source>
</evidence>
<name>A0A508SW32_9BRAD</name>
<comment type="caution">
    <text evidence="2">The sequence shown here is derived from an EMBL/GenBank/DDBJ whole genome shotgun (WGS) entry which is preliminary data.</text>
</comment>
<protein>
    <submittedName>
        <fullName evidence="2">Uncharacterized protein</fullName>
    </submittedName>
</protein>
<accession>A0A508SW32</accession>
<organism evidence="2 3">
    <name type="scientific">Bradyrhizobium ivorense</name>
    <dbReference type="NCBI Taxonomy" id="2511166"/>
    <lineage>
        <taxon>Bacteria</taxon>
        <taxon>Pseudomonadati</taxon>
        <taxon>Pseudomonadota</taxon>
        <taxon>Alphaproteobacteria</taxon>
        <taxon>Hyphomicrobiales</taxon>
        <taxon>Nitrobacteraceae</taxon>
        <taxon>Bradyrhizobium</taxon>
    </lineage>
</organism>
<evidence type="ECO:0000313" key="3">
    <source>
        <dbReference type="Proteomes" id="UP000328092"/>
    </source>
</evidence>
<dbReference type="Proteomes" id="UP000328092">
    <property type="component" value="Unassembled WGS sequence"/>
</dbReference>
<dbReference type="RefSeq" id="WP_172627902.1">
    <property type="nucleotide sequence ID" value="NZ_CAADFC020000004.1"/>
</dbReference>
<dbReference type="EMBL" id="CAADFC020000004">
    <property type="protein sequence ID" value="VIO65744.1"/>
    <property type="molecule type" value="Genomic_DNA"/>
</dbReference>
<keyword evidence="1" id="KW-0472">Membrane</keyword>
<reference evidence="2" key="1">
    <citation type="submission" date="2019-02" db="EMBL/GenBank/DDBJ databases">
        <authorList>
            <person name="Pothier F.J."/>
        </authorList>
    </citation>
    <scope>NUCLEOTIDE SEQUENCE</scope>
    <source>
        <strain evidence="2">CI-1B</strain>
    </source>
</reference>
<keyword evidence="3" id="KW-1185">Reference proteome</keyword>